<dbReference type="PANTHER" id="PTHR38646:SF1">
    <property type="entry name" value="DUF202 DOMAIN-CONTAINING PROTEIN"/>
    <property type="match status" value="1"/>
</dbReference>
<feature type="region of interest" description="Disordered" evidence="1">
    <location>
        <begin position="102"/>
        <end position="128"/>
    </location>
</feature>
<evidence type="ECO:0000313" key="3">
    <source>
        <dbReference type="EMBL" id="CDU26007.1"/>
    </source>
</evidence>
<dbReference type="EMBL" id="CCFA01000322">
    <property type="protein sequence ID" value="CDW95097.1"/>
    <property type="molecule type" value="Genomic_DNA"/>
</dbReference>
<reference evidence="4" key="3">
    <citation type="submission" date="2014-06" db="EMBL/GenBank/DDBJ databases">
        <authorList>
            <person name="Berkman J.Paul."/>
        </authorList>
    </citation>
    <scope>NUCLEOTIDE SEQUENCE [LARGE SCALE GENOMIC DNA]</scope>
</reference>
<accession>A0A0F7S0B3</accession>
<organism evidence="4 5">
    <name type="scientific">Sporisorium scitamineum</name>
    <dbReference type="NCBI Taxonomy" id="49012"/>
    <lineage>
        <taxon>Eukaryota</taxon>
        <taxon>Fungi</taxon>
        <taxon>Dikarya</taxon>
        <taxon>Basidiomycota</taxon>
        <taxon>Ustilaginomycotina</taxon>
        <taxon>Ustilaginomycetes</taxon>
        <taxon>Ustilaginales</taxon>
        <taxon>Ustilaginaceae</taxon>
        <taxon>Sporisorium</taxon>
    </lineage>
</organism>
<sequence>MTLPESSVLPPQAHVVKLSQRDLLDYRAVQRTFDGAYARTAIGQLCYATVILRLFQPKFFYVGLVYAILGMAFIPVAILRYRMAVSNAKRFLAMEVVHSQQASSPTPDPAQDLAQTSDLPPTTQSDEPVALGRDTAQRENTTENAHDQAPTPVQTVLRESFVTAGSIVAGATALVGLAEIALLVLILRV</sequence>
<keyword evidence="2" id="KW-1133">Transmembrane helix</keyword>
<feature type="transmembrane region" description="Helical" evidence="2">
    <location>
        <begin position="59"/>
        <end position="81"/>
    </location>
</feature>
<proteinExistence type="predicted"/>
<name>A0A0F7S0B3_9BASI</name>
<dbReference type="PANTHER" id="PTHR38646">
    <property type="entry name" value="YALI0F00814P"/>
    <property type="match status" value="1"/>
</dbReference>
<evidence type="ECO:0000256" key="1">
    <source>
        <dbReference type="SAM" id="MobiDB-lite"/>
    </source>
</evidence>
<dbReference type="OrthoDB" id="2555434at2759"/>
<dbReference type="STRING" id="49012.A0A0F7S0B3"/>
<reference evidence="5" key="2">
    <citation type="submission" date="2014-06" db="EMBL/GenBank/DDBJ databases">
        <authorList>
            <person name="Berkman P.J."/>
        </authorList>
    </citation>
    <scope>NUCLEOTIDE SEQUENCE [LARGE SCALE GENOMIC DNA]</scope>
</reference>
<dbReference type="AlphaFoldDB" id="A0A0F7S0B3"/>
<feature type="compositionally biased region" description="Polar residues" evidence="1">
    <location>
        <begin position="113"/>
        <end position="126"/>
    </location>
</feature>
<evidence type="ECO:0000256" key="2">
    <source>
        <dbReference type="SAM" id="Phobius"/>
    </source>
</evidence>
<protein>
    <recommendedName>
        <fullName evidence="6">DUF202 domain-containing protein</fullName>
    </recommendedName>
</protein>
<reference evidence="3" key="1">
    <citation type="submission" date="2014-06" db="EMBL/GenBank/DDBJ databases">
        <authorList>
            <person name="Ju J."/>
            <person name="Zhang J."/>
        </authorList>
    </citation>
    <scope>NUCLEOTIDE SEQUENCE</scope>
    <source>
        <strain evidence="3">SscI8</strain>
    </source>
</reference>
<dbReference type="EMBL" id="LK056692">
    <property type="protein sequence ID" value="CDU26007.1"/>
    <property type="molecule type" value="Genomic_DNA"/>
</dbReference>
<evidence type="ECO:0000313" key="5">
    <source>
        <dbReference type="Proteomes" id="UP000242770"/>
    </source>
</evidence>
<evidence type="ECO:0000313" key="4">
    <source>
        <dbReference type="EMBL" id="CDW95097.1"/>
    </source>
</evidence>
<keyword evidence="2" id="KW-0472">Membrane</keyword>
<keyword evidence="2" id="KW-0812">Transmembrane</keyword>
<feature type="transmembrane region" description="Helical" evidence="2">
    <location>
        <begin position="167"/>
        <end position="187"/>
    </location>
</feature>
<evidence type="ECO:0008006" key="6">
    <source>
        <dbReference type="Google" id="ProtNLM"/>
    </source>
</evidence>
<keyword evidence="5" id="KW-1185">Reference proteome</keyword>
<dbReference type="Proteomes" id="UP000242770">
    <property type="component" value="Unassembled WGS sequence"/>
</dbReference>
<gene>
    <name evidence="4" type="primary">SSCI06060.1</name>
    <name evidence="3" type="ORF">SPSC_06178</name>
</gene>